<feature type="domain" description="Plasmid pRiA4b Orf3-like" evidence="1">
    <location>
        <begin position="2"/>
        <end position="131"/>
    </location>
</feature>
<organism evidence="2 3">
    <name type="scientific">Lutibacter agarilyticus</name>
    <dbReference type="NCBI Taxonomy" id="1109740"/>
    <lineage>
        <taxon>Bacteria</taxon>
        <taxon>Pseudomonadati</taxon>
        <taxon>Bacteroidota</taxon>
        <taxon>Flavobacteriia</taxon>
        <taxon>Flavobacteriales</taxon>
        <taxon>Flavobacteriaceae</taxon>
        <taxon>Lutibacter</taxon>
    </lineage>
</organism>
<keyword evidence="3" id="KW-1185">Reference proteome</keyword>
<dbReference type="RefSeq" id="WP_089381838.1">
    <property type="nucleotide sequence ID" value="NZ_FZNT01000006.1"/>
</dbReference>
<dbReference type="Gene3D" id="3.10.290.30">
    <property type="entry name" value="MM3350-like"/>
    <property type="match status" value="1"/>
</dbReference>
<proteinExistence type="predicted"/>
<evidence type="ECO:0000313" key="2">
    <source>
        <dbReference type="EMBL" id="SNR58615.1"/>
    </source>
</evidence>
<dbReference type="InterPro" id="IPR012912">
    <property type="entry name" value="Plasmid_pRiA4b_Orf3-like"/>
</dbReference>
<protein>
    <submittedName>
        <fullName evidence="2">PRiA4b ORF-3-like protein</fullName>
    </submittedName>
</protein>
<dbReference type="Pfam" id="PF07929">
    <property type="entry name" value="PRiA4_ORF3"/>
    <property type="match status" value="1"/>
</dbReference>
<evidence type="ECO:0000313" key="3">
    <source>
        <dbReference type="Proteomes" id="UP000198384"/>
    </source>
</evidence>
<accession>A0A238XHX9</accession>
<dbReference type="OrthoDB" id="666725at2"/>
<reference evidence="2 3" key="1">
    <citation type="submission" date="2017-06" db="EMBL/GenBank/DDBJ databases">
        <authorList>
            <person name="Kim H.J."/>
            <person name="Triplett B.A."/>
        </authorList>
    </citation>
    <scope>NUCLEOTIDE SEQUENCE [LARGE SCALE GENOMIC DNA]</scope>
    <source>
        <strain evidence="2 3">DSM 29150</strain>
    </source>
</reference>
<dbReference type="EMBL" id="FZNT01000006">
    <property type="protein sequence ID" value="SNR58615.1"/>
    <property type="molecule type" value="Genomic_DNA"/>
</dbReference>
<dbReference type="AlphaFoldDB" id="A0A238XHX9"/>
<dbReference type="Proteomes" id="UP000198384">
    <property type="component" value="Unassembled WGS sequence"/>
</dbReference>
<gene>
    <name evidence="2" type="ORF">SAMN06265371_10675</name>
</gene>
<name>A0A238XHX9_9FLAO</name>
<dbReference type="SUPFAM" id="SSF159941">
    <property type="entry name" value="MM3350-like"/>
    <property type="match status" value="1"/>
</dbReference>
<evidence type="ECO:0000259" key="1">
    <source>
        <dbReference type="Pfam" id="PF07929"/>
    </source>
</evidence>
<sequence>MAYKFRVILDVEEDVFRDIIVASNIHLEELHFTIAKSFGFKGQEMASFYTTDVNWEQGEEIPLFDMSEDGMAITMEKCLVAETFKRKGDKLIYVYDFMSMWSFFVEVTDIADATEENLPIIALSFGDVPDEAPEKEFTAEISLDDEDEIDIFNDENNFDSIDDLDLDNY</sequence>
<dbReference type="InterPro" id="IPR024047">
    <property type="entry name" value="MM3350-like_sf"/>
</dbReference>